<sequence>MKYKTFSLFLLQFLFLYAFSSALNITRKPSPIEFFKQFQGSQKGDKVKGIHQLKEYLQKLGYVNHNSSGDYFDENLESAIKTYQINFNLNPTGTLDLKTESTMAKPRCGVPDLINGTTRMRISSDIFHSHYALFPGNPKWPVTLDFLTYSFAPGTRDDAKEAVKQALLTWSSVTPFAFTFLEDYEVADIKISFQRGEHGDGIPFDGPGGALAHASAPTTGLLHFDADETWAVGAVPGAADIQTAALHELGHVFGLAHSSVEEAIMYPFMPTGSVKRGLDHDDILGLQTLYTS</sequence>
<accession>A0ACC1WV39</accession>
<protein>
    <submittedName>
        <fullName evidence="1">Metalloendoproteinase</fullName>
    </submittedName>
</protein>
<proteinExistence type="predicted"/>
<keyword evidence="2" id="KW-1185">Reference proteome</keyword>
<name>A0ACC1WV39_MELAZ</name>
<dbReference type="Proteomes" id="UP001164539">
    <property type="component" value="Chromosome 13"/>
</dbReference>
<comment type="caution">
    <text evidence="1">The sequence shown here is derived from an EMBL/GenBank/DDBJ whole genome shotgun (WGS) entry which is preliminary data.</text>
</comment>
<gene>
    <name evidence="1" type="ORF">OWV82_022989</name>
</gene>
<organism evidence="1 2">
    <name type="scientific">Melia azedarach</name>
    <name type="common">Chinaberry tree</name>
    <dbReference type="NCBI Taxonomy" id="155640"/>
    <lineage>
        <taxon>Eukaryota</taxon>
        <taxon>Viridiplantae</taxon>
        <taxon>Streptophyta</taxon>
        <taxon>Embryophyta</taxon>
        <taxon>Tracheophyta</taxon>
        <taxon>Spermatophyta</taxon>
        <taxon>Magnoliopsida</taxon>
        <taxon>eudicotyledons</taxon>
        <taxon>Gunneridae</taxon>
        <taxon>Pentapetalae</taxon>
        <taxon>rosids</taxon>
        <taxon>malvids</taxon>
        <taxon>Sapindales</taxon>
        <taxon>Meliaceae</taxon>
        <taxon>Melia</taxon>
    </lineage>
</organism>
<reference evidence="1 2" key="1">
    <citation type="journal article" date="2023" name="Science">
        <title>Complex scaffold remodeling in plant triterpene biosynthesis.</title>
        <authorList>
            <person name="De La Pena R."/>
            <person name="Hodgson H."/>
            <person name="Liu J.C."/>
            <person name="Stephenson M.J."/>
            <person name="Martin A.C."/>
            <person name="Owen C."/>
            <person name="Harkess A."/>
            <person name="Leebens-Mack J."/>
            <person name="Jimenez L.E."/>
            <person name="Osbourn A."/>
            <person name="Sattely E.S."/>
        </authorList>
    </citation>
    <scope>NUCLEOTIDE SEQUENCE [LARGE SCALE GENOMIC DNA]</scope>
    <source>
        <strain evidence="2">cv. JPN11</strain>
        <tissue evidence="1">Leaf</tissue>
    </source>
</reference>
<dbReference type="EMBL" id="CM051406">
    <property type="protein sequence ID" value="KAJ4703021.1"/>
    <property type="molecule type" value="Genomic_DNA"/>
</dbReference>
<evidence type="ECO:0000313" key="2">
    <source>
        <dbReference type="Proteomes" id="UP001164539"/>
    </source>
</evidence>
<evidence type="ECO:0000313" key="1">
    <source>
        <dbReference type="EMBL" id="KAJ4703021.1"/>
    </source>
</evidence>